<accession>A0A0G2HD38</accession>
<protein>
    <submittedName>
        <fullName evidence="2">Putative short-chain dehydrogenase reductase sdr</fullName>
    </submittedName>
</protein>
<dbReference type="Proteomes" id="UP000053317">
    <property type="component" value="Unassembled WGS sequence"/>
</dbReference>
<dbReference type="InterPro" id="IPR020904">
    <property type="entry name" value="Sc_DH/Rdtase_CS"/>
</dbReference>
<reference evidence="2 3" key="1">
    <citation type="submission" date="2015-05" db="EMBL/GenBank/DDBJ databases">
        <title>Distinctive expansion of gene families associated with plant cell wall degradation and secondary metabolism in the genomes of grapevine trunk pathogens.</title>
        <authorList>
            <person name="Lawrence D.P."/>
            <person name="Travadon R."/>
            <person name="Rolshausen P.E."/>
            <person name="Baumgartner K."/>
        </authorList>
    </citation>
    <scope>NUCLEOTIDE SEQUENCE [LARGE SCALE GENOMIC DNA]</scope>
    <source>
        <strain evidence="2">UCRPC4</strain>
    </source>
</reference>
<dbReference type="InterPro" id="IPR002347">
    <property type="entry name" value="SDR_fam"/>
</dbReference>
<dbReference type="AlphaFoldDB" id="A0A0G2HD38"/>
<keyword evidence="1" id="KW-0521">NADP</keyword>
<evidence type="ECO:0000313" key="2">
    <source>
        <dbReference type="EMBL" id="KKY26435.1"/>
    </source>
</evidence>
<gene>
    <name evidence="2" type="ORF">UCRPC4_g01454</name>
</gene>
<proteinExistence type="predicted"/>
<dbReference type="InterPro" id="IPR036291">
    <property type="entry name" value="NAD(P)-bd_dom_sf"/>
</dbReference>
<evidence type="ECO:0000256" key="1">
    <source>
        <dbReference type="ARBA" id="ARBA00022857"/>
    </source>
</evidence>
<name>A0A0G2HD38_PHACM</name>
<sequence length="191" mass="20807">MSGIMKAFSWFDPSSITDDEIASEISVNFTAQAILSRHFLLFLESKAKSGKPATLILVSSGLAYVPPPPGPGGASYNGAKSAVHPMALAMRQEINRSDDETFRKNLHIIELAPPYVATDLDIEFRDNFKGGHPPMPLKDFIDDAMDEFGKVDENGKPLKEIAVGFSELGVSLWRGSIGKKMEEMGFGCGRL</sequence>
<dbReference type="Gene3D" id="3.40.50.720">
    <property type="entry name" value="NAD(P)-binding Rossmann-like Domain"/>
    <property type="match status" value="1"/>
</dbReference>
<comment type="caution">
    <text evidence="2">The sequence shown here is derived from an EMBL/GenBank/DDBJ whole genome shotgun (WGS) entry which is preliminary data.</text>
</comment>
<evidence type="ECO:0000313" key="3">
    <source>
        <dbReference type="Proteomes" id="UP000053317"/>
    </source>
</evidence>
<dbReference type="PROSITE" id="PS00061">
    <property type="entry name" value="ADH_SHORT"/>
    <property type="match status" value="1"/>
</dbReference>
<dbReference type="Pfam" id="PF00106">
    <property type="entry name" value="adh_short"/>
    <property type="match status" value="1"/>
</dbReference>
<dbReference type="OrthoDB" id="37659at2759"/>
<keyword evidence="3" id="KW-1185">Reference proteome</keyword>
<organism evidence="2 3">
    <name type="scientific">Phaeomoniella chlamydospora</name>
    <name type="common">Phaeoacremonium chlamydosporum</name>
    <dbReference type="NCBI Taxonomy" id="158046"/>
    <lineage>
        <taxon>Eukaryota</taxon>
        <taxon>Fungi</taxon>
        <taxon>Dikarya</taxon>
        <taxon>Ascomycota</taxon>
        <taxon>Pezizomycotina</taxon>
        <taxon>Eurotiomycetes</taxon>
        <taxon>Chaetothyriomycetidae</taxon>
        <taxon>Phaeomoniellales</taxon>
        <taxon>Phaeomoniellaceae</taxon>
        <taxon>Phaeomoniella</taxon>
    </lineage>
</organism>
<reference evidence="2 3" key="2">
    <citation type="submission" date="2015-05" db="EMBL/GenBank/DDBJ databases">
        <authorList>
            <person name="Morales-Cruz A."/>
            <person name="Amrine K.C."/>
            <person name="Cantu D."/>
        </authorList>
    </citation>
    <scope>NUCLEOTIDE SEQUENCE [LARGE SCALE GENOMIC DNA]</scope>
    <source>
        <strain evidence="2">UCRPC4</strain>
    </source>
</reference>
<dbReference type="EMBL" id="LCWF01000035">
    <property type="protein sequence ID" value="KKY26435.1"/>
    <property type="molecule type" value="Genomic_DNA"/>
</dbReference>
<dbReference type="SUPFAM" id="SSF51735">
    <property type="entry name" value="NAD(P)-binding Rossmann-fold domains"/>
    <property type="match status" value="1"/>
</dbReference>